<name>A0ABS6A1D4_9PROT</name>
<protein>
    <submittedName>
        <fullName evidence="1">Uncharacterized protein</fullName>
    </submittedName>
</protein>
<gene>
    <name evidence="1" type="ORF">HAP95_13120</name>
</gene>
<evidence type="ECO:0000313" key="1">
    <source>
        <dbReference type="EMBL" id="MBU2761075.1"/>
    </source>
</evidence>
<evidence type="ECO:0000313" key="2">
    <source>
        <dbReference type="Proteomes" id="UP000755654"/>
    </source>
</evidence>
<keyword evidence="2" id="KW-1185">Reference proteome</keyword>
<proteinExistence type="predicted"/>
<organism evidence="1 2">
    <name type="scientific">Acidithiobacillus sulfurivorans</name>
    <dbReference type="NCBI Taxonomy" id="1958756"/>
    <lineage>
        <taxon>Bacteria</taxon>
        <taxon>Pseudomonadati</taxon>
        <taxon>Pseudomonadota</taxon>
        <taxon>Acidithiobacillia</taxon>
        <taxon>Acidithiobacillales</taxon>
        <taxon>Acidithiobacillaceae</taxon>
        <taxon>Acidithiobacillus</taxon>
    </lineage>
</organism>
<dbReference type="RefSeq" id="WP_215884614.1">
    <property type="nucleotide sequence ID" value="NZ_JAAOMP010000142.1"/>
</dbReference>
<sequence length="136" mass="15353">MLFPCRMSGGIDALPFPLFPHRGGHRRLEVAELEVCRYQTRYSVTPRGGRLMANIQHIAERVFRHVDASHLPVGYALAMGSLIDAYDDDPDFHEWADSVDGNVVQKLIDCMVREGAWNDPAWLQAFIREASRESAA</sequence>
<dbReference type="Proteomes" id="UP000755654">
    <property type="component" value="Unassembled WGS sequence"/>
</dbReference>
<dbReference type="EMBL" id="JAAOMP010000142">
    <property type="protein sequence ID" value="MBU2761075.1"/>
    <property type="molecule type" value="Genomic_DNA"/>
</dbReference>
<comment type="caution">
    <text evidence="1">The sequence shown here is derived from an EMBL/GenBank/DDBJ whole genome shotgun (WGS) entry which is preliminary data.</text>
</comment>
<reference evidence="1 2" key="1">
    <citation type="journal article" date="2021" name="ISME J.">
        <title>Genomic evolution of the class Acidithiobacillia: deep-branching Proteobacteria living in extreme acidic conditions.</title>
        <authorList>
            <person name="Moya-Beltran A."/>
            <person name="Beard S."/>
            <person name="Rojas-Villalobos C."/>
            <person name="Issotta F."/>
            <person name="Gallardo Y."/>
            <person name="Ulloa R."/>
            <person name="Giaveno A."/>
            <person name="Degli Esposti M."/>
            <person name="Johnson D.B."/>
            <person name="Quatrini R."/>
        </authorList>
    </citation>
    <scope>NUCLEOTIDE SEQUENCE [LARGE SCALE GENOMIC DNA]</scope>
    <source>
        <strain evidence="1 2">RW2</strain>
    </source>
</reference>
<accession>A0ABS6A1D4</accession>